<dbReference type="Proteomes" id="UP000295718">
    <property type="component" value="Unassembled WGS sequence"/>
</dbReference>
<dbReference type="PANTHER" id="PTHR33204">
    <property type="entry name" value="TRANSCRIPTIONAL REGULATOR, MARR FAMILY"/>
    <property type="match status" value="1"/>
</dbReference>
<keyword evidence="6" id="KW-1185">Reference proteome</keyword>
<comment type="caution">
    <text evidence="5">The sequence shown here is derived from an EMBL/GenBank/DDBJ whole genome shotgun (WGS) entry which is preliminary data.</text>
</comment>
<evidence type="ECO:0000256" key="2">
    <source>
        <dbReference type="ARBA" id="ARBA00023125"/>
    </source>
</evidence>
<proteinExistence type="predicted"/>
<protein>
    <submittedName>
        <fullName evidence="5">HxlR family transcriptional regulator</fullName>
    </submittedName>
</protein>
<evidence type="ECO:0000313" key="5">
    <source>
        <dbReference type="EMBL" id="TCL54458.1"/>
    </source>
</evidence>
<dbReference type="SUPFAM" id="SSF46785">
    <property type="entry name" value="Winged helix' DNA-binding domain"/>
    <property type="match status" value="1"/>
</dbReference>
<organism evidence="5 6">
    <name type="scientific">Kineothrix alysoides</name>
    <dbReference type="NCBI Taxonomy" id="1469948"/>
    <lineage>
        <taxon>Bacteria</taxon>
        <taxon>Bacillati</taxon>
        <taxon>Bacillota</taxon>
        <taxon>Clostridia</taxon>
        <taxon>Lachnospirales</taxon>
        <taxon>Lachnospiraceae</taxon>
        <taxon>Kineothrix</taxon>
    </lineage>
</organism>
<name>A0A4R1QL85_9FIRM</name>
<dbReference type="Pfam" id="PF01638">
    <property type="entry name" value="HxlR"/>
    <property type="match status" value="1"/>
</dbReference>
<dbReference type="EMBL" id="SLUO01000020">
    <property type="protein sequence ID" value="TCL54458.1"/>
    <property type="molecule type" value="Genomic_DNA"/>
</dbReference>
<evidence type="ECO:0000313" key="6">
    <source>
        <dbReference type="Proteomes" id="UP000295718"/>
    </source>
</evidence>
<evidence type="ECO:0000256" key="1">
    <source>
        <dbReference type="ARBA" id="ARBA00023015"/>
    </source>
</evidence>
<dbReference type="InterPro" id="IPR036390">
    <property type="entry name" value="WH_DNA-bd_sf"/>
</dbReference>
<accession>A0A4R1QL85</accession>
<dbReference type="STRING" id="1469948.GCA_000732725_04194"/>
<sequence length="183" mass="21354">MLPKHRIRAVFTLVVEGFIKKMQAAYLTEQKTKPPKKGSLKVVKRHLEVTVVYFDNWLEGRKGMESCGANGEVNVRPFAYAMSLIDGKWKMHILFWLWKRDVLRYGELKRSLETITHKMLSTQLKELEADDLIVRKEFSQIPPKVEYSLSERGLTLMPVLQCLCEWGNSHMDDDESLENRRGK</sequence>
<dbReference type="PANTHER" id="PTHR33204:SF29">
    <property type="entry name" value="TRANSCRIPTIONAL REGULATOR"/>
    <property type="match status" value="1"/>
</dbReference>
<keyword evidence="1" id="KW-0805">Transcription regulation</keyword>
<dbReference type="GO" id="GO:0003677">
    <property type="term" value="F:DNA binding"/>
    <property type="evidence" value="ECO:0007669"/>
    <property type="project" value="UniProtKB-KW"/>
</dbReference>
<dbReference type="InterPro" id="IPR002577">
    <property type="entry name" value="HTH_HxlR"/>
</dbReference>
<dbReference type="RefSeq" id="WP_330373277.1">
    <property type="nucleotide sequence ID" value="NZ_JPNB01000003.1"/>
</dbReference>
<evidence type="ECO:0000259" key="4">
    <source>
        <dbReference type="PROSITE" id="PS51118"/>
    </source>
</evidence>
<dbReference type="Gene3D" id="1.10.10.10">
    <property type="entry name" value="Winged helix-like DNA-binding domain superfamily/Winged helix DNA-binding domain"/>
    <property type="match status" value="1"/>
</dbReference>
<feature type="domain" description="HTH hxlR-type" evidence="4">
    <location>
        <begin position="76"/>
        <end position="175"/>
    </location>
</feature>
<dbReference type="AlphaFoldDB" id="A0A4R1QL85"/>
<evidence type="ECO:0000256" key="3">
    <source>
        <dbReference type="ARBA" id="ARBA00023163"/>
    </source>
</evidence>
<keyword evidence="2" id="KW-0238">DNA-binding</keyword>
<keyword evidence="3" id="KW-0804">Transcription</keyword>
<dbReference type="PROSITE" id="PS51118">
    <property type="entry name" value="HTH_HXLR"/>
    <property type="match status" value="1"/>
</dbReference>
<reference evidence="5 6" key="1">
    <citation type="submission" date="2019-03" db="EMBL/GenBank/DDBJ databases">
        <title>Genomic Encyclopedia of Type Strains, Phase IV (KMG-IV): sequencing the most valuable type-strain genomes for metagenomic binning, comparative biology and taxonomic classification.</title>
        <authorList>
            <person name="Goeker M."/>
        </authorList>
    </citation>
    <scope>NUCLEOTIDE SEQUENCE [LARGE SCALE GENOMIC DNA]</scope>
    <source>
        <strain evidence="5 6">DSM 100556</strain>
    </source>
</reference>
<gene>
    <name evidence="5" type="ORF">EDD76_12062</name>
</gene>
<dbReference type="InterPro" id="IPR036388">
    <property type="entry name" value="WH-like_DNA-bd_sf"/>
</dbReference>